<organism evidence="2 3">
    <name type="scientific">Vitis vinifera</name>
    <name type="common">Grape</name>
    <dbReference type="NCBI Taxonomy" id="29760"/>
    <lineage>
        <taxon>Eukaryota</taxon>
        <taxon>Viridiplantae</taxon>
        <taxon>Streptophyta</taxon>
        <taxon>Embryophyta</taxon>
        <taxon>Tracheophyta</taxon>
        <taxon>Spermatophyta</taxon>
        <taxon>Magnoliopsida</taxon>
        <taxon>eudicotyledons</taxon>
        <taxon>Gunneridae</taxon>
        <taxon>Pentapetalae</taxon>
        <taxon>rosids</taxon>
        <taxon>Vitales</taxon>
        <taxon>Vitaceae</taxon>
        <taxon>Viteae</taxon>
        <taxon>Vitis</taxon>
    </lineage>
</organism>
<dbReference type="PaxDb" id="29760-VIT_00s0480g00030.t01"/>
<evidence type="ECO:0000259" key="1">
    <source>
        <dbReference type="Pfam" id="PF12143"/>
    </source>
</evidence>
<accession>F6I2B5</accession>
<protein>
    <recommendedName>
        <fullName evidence="1">Polyphenol oxidase C-terminal domain-containing protein</fullName>
    </recommendedName>
</protein>
<dbReference type="PANTHER" id="PTHR36608">
    <property type="entry name" value="POLYPHENOL OXIDASE C, CHLOROPLASTIC-LIKE"/>
    <property type="match status" value="1"/>
</dbReference>
<dbReference type="InterPro" id="IPR022740">
    <property type="entry name" value="Polyphenol_oxidase_C"/>
</dbReference>
<sequence length="174" mass="19561">MEVDIPWLKSRPKPRQILKKVVNKLKHKSGVANAAEIPSSSSIVFPIKLDSTLRVDVPRPRKSRSKKEKEDEEEVLVIKGIELERDKFVKFDIFINDEDDPVSRPDNTEFAGSFVNVPHQHSHGKKKNTILRIGISELLEDLEAEDDDSVVVTLVPRYGADVITIGGIEIELAS</sequence>
<name>F6I2B5_VITVI</name>
<dbReference type="Proteomes" id="UP000009183">
    <property type="component" value="Unassembled WGS sequence, unordered"/>
</dbReference>
<dbReference type="HOGENOM" id="CLU_101187_0_0_1"/>
<dbReference type="PANTHER" id="PTHR36608:SF1">
    <property type="entry name" value="POLYPHENOL OXIDASE C, CHLOROPLASTIC-LIKE"/>
    <property type="match status" value="1"/>
</dbReference>
<dbReference type="AlphaFoldDB" id="F6I2B5"/>
<feature type="domain" description="Polyphenol oxidase C-terminal" evidence="1">
    <location>
        <begin position="45"/>
        <end position="172"/>
    </location>
</feature>
<gene>
    <name evidence="2" type="ORF">VIT_00s0480g00030</name>
</gene>
<reference evidence="3" key="1">
    <citation type="journal article" date="2007" name="Nature">
        <title>The grapevine genome sequence suggests ancestral hexaploidization in major angiosperm phyla.</title>
        <authorList>
            <consortium name="The French-Italian Public Consortium for Grapevine Genome Characterization."/>
            <person name="Jaillon O."/>
            <person name="Aury J.-M."/>
            <person name="Noel B."/>
            <person name="Policriti A."/>
            <person name="Clepet C."/>
            <person name="Casagrande A."/>
            <person name="Choisne N."/>
            <person name="Aubourg S."/>
            <person name="Vitulo N."/>
            <person name="Jubin C."/>
            <person name="Vezzi A."/>
            <person name="Legeai F."/>
            <person name="Hugueney P."/>
            <person name="Dasilva C."/>
            <person name="Horner D."/>
            <person name="Mica E."/>
            <person name="Jublot D."/>
            <person name="Poulain J."/>
            <person name="Bruyere C."/>
            <person name="Billault A."/>
            <person name="Segurens B."/>
            <person name="Gouyvenoux M."/>
            <person name="Ugarte E."/>
            <person name="Cattonaro F."/>
            <person name="Anthouard V."/>
            <person name="Vico V."/>
            <person name="Del Fabbro C."/>
            <person name="Alaux M."/>
            <person name="Di Gaspero G."/>
            <person name="Dumas V."/>
            <person name="Felice N."/>
            <person name="Paillard S."/>
            <person name="Juman I."/>
            <person name="Moroldo M."/>
            <person name="Scalabrin S."/>
            <person name="Canaguier A."/>
            <person name="Le Clainche I."/>
            <person name="Malacrida G."/>
            <person name="Durand E."/>
            <person name="Pesole G."/>
            <person name="Laucou V."/>
            <person name="Chatelet P."/>
            <person name="Merdinoglu D."/>
            <person name="Delledonne M."/>
            <person name="Pezzotti M."/>
            <person name="Lecharny A."/>
            <person name="Scarpelli C."/>
            <person name="Artiguenave F."/>
            <person name="Pe M.E."/>
            <person name="Valle G."/>
            <person name="Morgante M."/>
            <person name="Caboche M."/>
            <person name="Adam-Blondon A.-F."/>
            <person name="Weissenbach J."/>
            <person name="Quetier F."/>
            <person name="Wincker P."/>
        </authorList>
    </citation>
    <scope>NUCLEOTIDE SEQUENCE [LARGE SCALE GENOMIC DNA]</scope>
    <source>
        <strain evidence="3">cv. Pinot noir / PN40024</strain>
    </source>
</reference>
<proteinExistence type="predicted"/>
<dbReference type="Pfam" id="PF12143">
    <property type="entry name" value="PPO1_KFDV"/>
    <property type="match status" value="1"/>
</dbReference>
<dbReference type="eggNOG" id="ENOG502QVBP">
    <property type="taxonomic scope" value="Eukaryota"/>
</dbReference>
<evidence type="ECO:0000313" key="3">
    <source>
        <dbReference type="Proteomes" id="UP000009183"/>
    </source>
</evidence>
<evidence type="ECO:0000313" key="2">
    <source>
        <dbReference type="EMBL" id="CCB61082.1"/>
    </source>
</evidence>
<dbReference type="STRING" id="29760.F6I2B5"/>
<dbReference type="GO" id="GO:0004097">
    <property type="term" value="F:catechol oxidase activity"/>
    <property type="evidence" value="ECO:0007669"/>
    <property type="project" value="InterPro"/>
</dbReference>
<keyword evidence="3" id="KW-1185">Reference proteome</keyword>
<dbReference type="EMBL" id="FN596542">
    <property type="protein sequence ID" value="CCB61082.1"/>
    <property type="molecule type" value="Genomic_DNA"/>
</dbReference>
<dbReference type="InParanoid" id="F6I2B5"/>